<feature type="compositionally biased region" description="Low complexity" evidence="3">
    <location>
        <begin position="49"/>
        <end position="59"/>
    </location>
</feature>
<dbReference type="STRING" id="1548207.AXK11_07645"/>
<dbReference type="CDD" id="cd11567">
    <property type="entry name" value="YciH_like"/>
    <property type="match status" value="1"/>
</dbReference>
<feature type="compositionally biased region" description="Polar residues" evidence="3">
    <location>
        <begin position="10"/>
        <end position="24"/>
    </location>
</feature>
<evidence type="ECO:0000256" key="3">
    <source>
        <dbReference type="SAM" id="MobiDB-lite"/>
    </source>
</evidence>
<dbReference type="OrthoDB" id="9792915at2"/>
<name>A0A139SJI9_9BACT</name>
<feature type="region of interest" description="Disordered" evidence="3">
    <location>
        <begin position="1"/>
        <end position="83"/>
    </location>
</feature>
<dbReference type="GO" id="GO:0003743">
    <property type="term" value="F:translation initiation factor activity"/>
    <property type="evidence" value="ECO:0007669"/>
    <property type="project" value="UniProtKB-KW"/>
</dbReference>
<evidence type="ECO:0000259" key="4">
    <source>
        <dbReference type="PROSITE" id="PS50296"/>
    </source>
</evidence>
<dbReference type="Gene3D" id="3.30.780.10">
    <property type="entry name" value="SUI1-like domain"/>
    <property type="match status" value="1"/>
</dbReference>
<evidence type="ECO:0000313" key="5">
    <source>
        <dbReference type="EMBL" id="KXU34709.1"/>
    </source>
</evidence>
<dbReference type="InterPro" id="IPR005872">
    <property type="entry name" value="SUI1_arc_bac"/>
</dbReference>
<dbReference type="RefSeq" id="WP_068630907.1">
    <property type="nucleotide sequence ID" value="NZ_LSZQ01000057.1"/>
</dbReference>
<comment type="caution">
    <text evidence="5">The sequence shown here is derived from an EMBL/GenBank/DDBJ whole genome shotgun (WGS) entry which is preliminary data.</text>
</comment>
<dbReference type="Proteomes" id="UP000070058">
    <property type="component" value="Unassembled WGS sequence"/>
</dbReference>
<dbReference type="GO" id="GO:0006417">
    <property type="term" value="P:regulation of translation"/>
    <property type="evidence" value="ECO:0007669"/>
    <property type="project" value="UniProtKB-KW"/>
</dbReference>
<dbReference type="InterPro" id="IPR001950">
    <property type="entry name" value="SUI1"/>
</dbReference>
<sequence>MSRPAKPGRVSTSGGESLGQNPFGNLSAAGLPEAAANAAACSSNERDPAAACAPPSSAPQNAKAQRPRDRGRVDIRRSTAGRGGKTVSLISGFVGISAAEKDALCKTLRGACGCGGTVKDGAIEIQGDQREKIAALLRDAGFRPVFSGG</sequence>
<dbReference type="EMBL" id="LSZQ01000057">
    <property type="protein sequence ID" value="KXU34709.1"/>
    <property type="molecule type" value="Genomic_DNA"/>
</dbReference>
<keyword evidence="2" id="KW-0648">Protein biosynthesis</keyword>
<dbReference type="Pfam" id="PF01253">
    <property type="entry name" value="SUI1"/>
    <property type="match status" value="1"/>
</dbReference>
<accession>A0A139SJI9</accession>
<evidence type="ECO:0000256" key="1">
    <source>
        <dbReference type="ARBA" id="ARBA00022845"/>
    </source>
</evidence>
<reference evidence="6" key="1">
    <citation type="submission" date="2016-02" db="EMBL/GenBank/DDBJ databases">
        <authorList>
            <person name="Sanders J.G."/>
            <person name="Lin J.Y."/>
            <person name="Wertz J.T."/>
            <person name="Russell J.A."/>
            <person name="Moreau C.S."/>
            <person name="Powell S."/>
        </authorList>
    </citation>
    <scope>NUCLEOTIDE SEQUENCE [LARGE SCALE GENOMIC DNA]</scope>
    <source>
        <strain evidence="6">CAG34</strain>
    </source>
</reference>
<protein>
    <submittedName>
        <fullName evidence="5">Translation initiation factor SUI1</fullName>
    </submittedName>
</protein>
<dbReference type="SUPFAM" id="SSF55159">
    <property type="entry name" value="eIF1-like"/>
    <property type="match status" value="1"/>
</dbReference>
<evidence type="ECO:0000313" key="6">
    <source>
        <dbReference type="Proteomes" id="UP000070058"/>
    </source>
</evidence>
<keyword evidence="5" id="KW-0396">Initiation factor</keyword>
<dbReference type="AlphaFoldDB" id="A0A139SJI9"/>
<keyword evidence="6" id="KW-1185">Reference proteome</keyword>
<dbReference type="PROSITE" id="PS50296">
    <property type="entry name" value="SUI1"/>
    <property type="match status" value="1"/>
</dbReference>
<organism evidence="5 6">
    <name type="scientific">Cephaloticoccus primus</name>
    <dbReference type="NCBI Taxonomy" id="1548207"/>
    <lineage>
        <taxon>Bacteria</taxon>
        <taxon>Pseudomonadati</taxon>
        <taxon>Verrucomicrobiota</taxon>
        <taxon>Opitutia</taxon>
        <taxon>Opitutales</taxon>
        <taxon>Opitutaceae</taxon>
        <taxon>Cephaloticoccus</taxon>
    </lineage>
</organism>
<keyword evidence="1" id="KW-0810">Translation regulation</keyword>
<feature type="compositionally biased region" description="Low complexity" evidence="3">
    <location>
        <begin position="28"/>
        <end position="40"/>
    </location>
</feature>
<feature type="compositionally biased region" description="Basic and acidic residues" evidence="3">
    <location>
        <begin position="66"/>
        <end position="77"/>
    </location>
</feature>
<feature type="domain" description="SUI1" evidence="4">
    <location>
        <begin position="77"/>
        <end position="141"/>
    </location>
</feature>
<proteinExistence type="predicted"/>
<gene>
    <name evidence="5" type="ORF">AXK11_07645</name>
</gene>
<dbReference type="InterPro" id="IPR036877">
    <property type="entry name" value="SUI1_dom_sf"/>
</dbReference>
<evidence type="ECO:0000256" key="2">
    <source>
        <dbReference type="ARBA" id="ARBA00022917"/>
    </source>
</evidence>